<name>A0A0F9ACZ9_9ZZZZ</name>
<feature type="non-terminal residue" evidence="1">
    <location>
        <position position="1"/>
    </location>
</feature>
<evidence type="ECO:0000313" key="1">
    <source>
        <dbReference type="EMBL" id="KKL07270.1"/>
    </source>
</evidence>
<evidence type="ECO:0000313" key="2">
    <source>
        <dbReference type="EMBL" id="KKM60285.1"/>
    </source>
</evidence>
<organism evidence="1">
    <name type="scientific">marine sediment metagenome</name>
    <dbReference type="NCBI Taxonomy" id="412755"/>
    <lineage>
        <taxon>unclassified sequences</taxon>
        <taxon>metagenomes</taxon>
        <taxon>ecological metagenomes</taxon>
    </lineage>
</organism>
<gene>
    <name evidence="2" type="ORF">LCGC14_1543480</name>
    <name evidence="1" type="ORF">LCGC14_2587740</name>
</gene>
<dbReference type="EMBL" id="LAZR01043358">
    <property type="protein sequence ID" value="KKL07270.1"/>
    <property type="molecule type" value="Genomic_DNA"/>
</dbReference>
<sequence length="37" mass="4127">LYEFLATPAHLWLWVVARICGGSFTYGPVSDDEAEPD</sequence>
<dbReference type="EMBL" id="LAZR01011708">
    <property type="protein sequence ID" value="KKM60285.1"/>
    <property type="molecule type" value="Genomic_DNA"/>
</dbReference>
<dbReference type="AlphaFoldDB" id="A0A0F9ACZ9"/>
<protein>
    <submittedName>
        <fullName evidence="1">Uncharacterized protein</fullName>
    </submittedName>
</protein>
<proteinExistence type="predicted"/>
<accession>A0A0F9ACZ9</accession>
<comment type="caution">
    <text evidence="1">The sequence shown here is derived from an EMBL/GenBank/DDBJ whole genome shotgun (WGS) entry which is preliminary data.</text>
</comment>
<reference evidence="1" key="1">
    <citation type="journal article" date="2015" name="Nature">
        <title>Complex archaea that bridge the gap between prokaryotes and eukaryotes.</title>
        <authorList>
            <person name="Spang A."/>
            <person name="Saw J.H."/>
            <person name="Jorgensen S.L."/>
            <person name="Zaremba-Niedzwiedzka K."/>
            <person name="Martijn J."/>
            <person name="Lind A.E."/>
            <person name="van Eijk R."/>
            <person name="Schleper C."/>
            <person name="Guy L."/>
            <person name="Ettema T.J."/>
        </authorList>
    </citation>
    <scope>NUCLEOTIDE SEQUENCE</scope>
</reference>